<feature type="compositionally biased region" description="Low complexity" evidence="1">
    <location>
        <begin position="58"/>
        <end position="84"/>
    </location>
</feature>
<feature type="compositionally biased region" description="Polar residues" evidence="1">
    <location>
        <begin position="25"/>
        <end position="34"/>
    </location>
</feature>
<dbReference type="Proteomes" id="UP000276215">
    <property type="component" value="Unassembled WGS sequence"/>
</dbReference>
<gene>
    <name evidence="2" type="ORF">L873DRAFT_1293538</name>
</gene>
<organism evidence="2 3">
    <name type="scientific">Choiromyces venosus 120613-1</name>
    <dbReference type="NCBI Taxonomy" id="1336337"/>
    <lineage>
        <taxon>Eukaryota</taxon>
        <taxon>Fungi</taxon>
        <taxon>Dikarya</taxon>
        <taxon>Ascomycota</taxon>
        <taxon>Pezizomycotina</taxon>
        <taxon>Pezizomycetes</taxon>
        <taxon>Pezizales</taxon>
        <taxon>Tuberaceae</taxon>
        <taxon>Choiromyces</taxon>
    </lineage>
</organism>
<keyword evidence="3" id="KW-1185">Reference proteome</keyword>
<feature type="region of interest" description="Disordered" evidence="1">
    <location>
        <begin position="1"/>
        <end position="89"/>
    </location>
</feature>
<dbReference type="SUPFAM" id="SSF101447">
    <property type="entry name" value="Formin homology 2 domain (FH2 domain)"/>
    <property type="match status" value="1"/>
</dbReference>
<dbReference type="EMBL" id="ML120421">
    <property type="protein sequence ID" value="RPA95840.1"/>
    <property type="molecule type" value="Genomic_DNA"/>
</dbReference>
<feature type="region of interest" description="Disordered" evidence="1">
    <location>
        <begin position="110"/>
        <end position="170"/>
    </location>
</feature>
<feature type="compositionally biased region" description="Low complexity" evidence="1">
    <location>
        <begin position="144"/>
        <end position="155"/>
    </location>
</feature>
<evidence type="ECO:0000313" key="2">
    <source>
        <dbReference type="EMBL" id="RPA95840.1"/>
    </source>
</evidence>
<name>A0A3N4JHH6_9PEZI</name>
<accession>A0A3N4JHH6</accession>
<feature type="compositionally biased region" description="Polar residues" evidence="1">
    <location>
        <begin position="558"/>
        <end position="570"/>
    </location>
</feature>
<feature type="compositionally biased region" description="Pro residues" evidence="1">
    <location>
        <begin position="592"/>
        <end position="605"/>
    </location>
</feature>
<feature type="region of interest" description="Disordered" evidence="1">
    <location>
        <begin position="510"/>
        <end position="538"/>
    </location>
</feature>
<feature type="region of interest" description="Disordered" evidence="1">
    <location>
        <begin position="554"/>
        <end position="609"/>
    </location>
</feature>
<feature type="compositionally biased region" description="Pro residues" evidence="1">
    <location>
        <begin position="156"/>
        <end position="166"/>
    </location>
</feature>
<reference evidence="2 3" key="1">
    <citation type="journal article" date="2018" name="Nat. Ecol. Evol.">
        <title>Pezizomycetes genomes reveal the molecular basis of ectomycorrhizal truffle lifestyle.</title>
        <authorList>
            <person name="Murat C."/>
            <person name="Payen T."/>
            <person name="Noel B."/>
            <person name="Kuo A."/>
            <person name="Morin E."/>
            <person name="Chen J."/>
            <person name="Kohler A."/>
            <person name="Krizsan K."/>
            <person name="Balestrini R."/>
            <person name="Da Silva C."/>
            <person name="Montanini B."/>
            <person name="Hainaut M."/>
            <person name="Levati E."/>
            <person name="Barry K.W."/>
            <person name="Belfiori B."/>
            <person name="Cichocki N."/>
            <person name="Clum A."/>
            <person name="Dockter R.B."/>
            <person name="Fauchery L."/>
            <person name="Guy J."/>
            <person name="Iotti M."/>
            <person name="Le Tacon F."/>
            <person name="Lindquist E.A."/>
            <person name="Lipzen A."/>
            <person name="Malagnac F."/>
            <person name="Mello A."/>
            <person name="Molinier V."/>
            <person name="Miyauchi S."/>
            <person name="Poulain J."/>
            <person name="Riccioni C."/>
            <person name="Rubini A."/>
            <person name="Sitrit Y."/>
            <person name="Splivallo R."/>
            <person name="Traeger S."/>
            <person name="Wang M."/>
            <person name="Zifcakova L."/>
            <person name="Wipf D."/>
            <person name="Zambonelli A."/>
            <person name="Paolocci F."/>
            <person name="Nowrousian M."/>
            <person name="Ottonello S."/>
            <person name="Baldrian P."/>
            <person name="Spatafora J.W."/>
            <person name="Henrissat B."/>
            <person name="Nagy L.G."/>
            <person name="Aury J.M."/>
            <person name="Wincker P."/>
            <person name="Grigoriev I.V."/>
            <person name="Bonfante P."/>
            <person name="Martin F.M."/>
        </authorList>
    </citation>
    <scope>NUCLEOTIDE SEQUENCE [LARGE SCALE GENOMIC DNA]</scope>
    <source>
        <strain evidence="2 3">120613-1</strain>
    </source>
</reference>
<dbReference type="SUPFAM" id="SSF53300">
    <property type="entry name" value="vWA-like"/>
    <property type="match status" value="1"/>
</dbReference>
<proteinExistence type="predicted"/>
<dbReference type="AlphaFoldDB" id="A0A3N4JHH6"/>
<sequence length="956" mass="102779">MSHRQSYWRQLADGGGGEGEGTDTPQSPQSQTPAVSGGSADISNPLLNPLPDAGRQWFPGFNANNNNSDSSSSLNAGGPSNLGSLPPALPVGGWGASRLQQQHRVNCSRGSFQAPRAAGQPPTQQSHAGFRGFHNAAPGPSSPPMSTSQQQQQQQQPPPAPRPTSPRPFSQCNITLAVDVSGSTAGRILWTETEFMNSIIHQLPQTSQQNTHILPWNHRAKPPCRLTDLRSLRGKGGTNPVSLLLSIPHLAALRSSGVWFLLTDGDINEWEVQRFSYQLSQESMHGVPVVVVVFGNTENLMPAQCNISVGLSPFAAVPHSALLFQDVQLHGRCYVLAAKGCFEGFNTATVEGGAEVEAVVLGDNTTWSDLPTIHPSTSFQDLIIPPPLELSPAEIALSDGLRVNFTTLFDTDLSDARVAELLGNQNHLQSILLNAQAQGQSANARNWLERNQTPVVGSRTDVGAGAGGGGLGSRAAQSVQQLTQALGGAHIGGGTGTNVDALRAELREAHRRRSGDFSQQQQQQQQYASPPYFPVSPRSSRDITIEAALESLARGTRSGVSGATLTSASPMPSAMNAPRANVPFNQALPRQTAPPPPPPPPPPPLDTTGAFKGECSLCYESDVLLSILFKRPTATTPLVPLLFPLALGSTPCNDVVSSWMCCHACSTLLVAQRETPLRETATATLPLVSWSRNDAVWRSVLHSALGPPNNPTASPLLPVLFLAVLEDCLEKKWSAQDGSEENRQRRAGLLYARDIIMKEVKVAGDDHRGSVGAWVSAVLLRPLRGEDSLVWKYPMEGFVLMTKLAKTHDRTLSQQEITKAVWRKLLHTIASRYATALNRSAVVGTEEQRKSSVRKYVHAGIALAMSGEENWMEGIRKLGFLGSGDLLALERLPGEVRWIENVAGNAMAQWLRWLDNVQGIVGGGAKECVEGIRRRWGVEVDNVLCGVGIDWEGEVL</sequence>
<evidence type="ECO:0000256" key="1">
    <source>
        <dbReference type="SAM" id="MobiDB-lite"/>
    </source>
</evidence>
<dbReference type="InterPro" id="IPR036465">
    <property type="entry name" value="vWFA_dom_sf"/>
</dbReference>
<dbReference type="OrthoDB" id="3554680at2759"/>
<evidence type="ECO:0000313" key="3">
    <source>
        <dbReference type="Proteomes" id="UP000276215"/>
    </source>
</evidence>
<protein>
    <submittedName>
        <fullName evidence="2">Uncharacterized protein</fullName>
    </submittedName>
</protein>